<dbReference type="InterPro" id="IPR020846">
    <property type="entry name" value="MFS_dom"/>
</dbReference>
<dbReference type="Gene3D" id="1.20.1250.20">
    <property type="entry name" value="MFS general substrate transporter like domains"/>
    <property type="match status" value="1"/>
</dbReference>
<accession>A0A1M7A199</accession>
<dbReference type="AlphaFoldDB" id="A0A1M7A199"/>
<feature type="transmembrane region" description="Helical" evidence="5">
    <location>
        <begin position="102"/>
        <end position="127"/>
    </location>
</feature>
<evidence type="ECO:0000256" key="5">
    <source>
        <dbReference type="SAM" id="Phobius"/>
    </source>
</evidence>
<keyword evidence="8" id="KW-1185">Reference proteome</keyword>
<comment type="subcellular location">
    <subcellularLocation>
        <location evidence="1">Cell membrane</location>
        <topology evidence="1">Multi-pass membrane protein</topology>
    </subcellularLocation>
</comment>
<dbReference type="PANTHER" id="PTHR23508:SF10">
    <property type="entry name" value="CARBOXYLIC ACID TRANSPORTER PROTEIN HOMOLOG"/>
    <property type="match status" value="1"/>
</dbReference>
<feature type="transmembrane region" description="Helical" evidence="5">
    <location>
        <begin position="205"/>
        <end position="224"/>
    </location>
</feature>
<name>A0A1M7A199_PSETH</name>
<sequence>MLPIAYAVVVYRHLPESPTYLARQPERSSELVALVRRMVAEPIPDGTRFVLDEPPVESRMRVAGLLTRRFRIGTFGIWAGFVAAFFIVYLTNSWLPILMTDVGFSLTAAATIGLLLQAGGTVGNLAIGWLMDRFGPHRTVIAAMGCAAAMCVLIAIAPQDVLVIGMLIFVLGMFTNTVGTGFPILSARFYPTSIRATGTSWATGIARFGAIAGAAAGTVLVAVGMNYREVFLSLLMPAAVCICAVFVKGRASIALRRAPAPERTDVDLAP</sequence>
<evidence type="ECO:0000313" key="7">
    <source>
        <dbReference type="EMBL" id="SHL36494.1"/>
    </source>
</evidence>
<reference evidence="7 8" key="1">
    <citation type="submission" date="2016-11" db="EMBL/GenBank/DDBJ databases">
        <authorList>
            <person name="Jaros S."/>
            <person name="Januszkiewicz K."/>
            <person name="Wedrychowicz H."/>
        </authorList>
    </citation>
    <scope>NUCLEOTIDE SEQUENCE [LARGE SCALE GENOMIC DNA]</scope>
    <source>
        <strain evidence="7 8">DSM 43832</strain>
    </source>
</reference>
<dbReference type="SUPFAM" id="SSF103473">
    <property type="entry name" value="MFS general substrate transporter"/>
    <property type="match status" value="1"/>
</dbReference>
<keyword evidence="2 5" id="KW-0812">Transmembrane</keyword>
<keyword evidence="4 5" id="KW-0472">Membrane</keyword>
<evidence type="ECO:0000313" key="8">
    <source>
        <dbReference type="Proteomes" id="UP000184363"/>
    </source>
</evidence>
<dbReference type="InterPro" id="IPR036259">
    <property type="entry name" value="MFS_trans_sf"/>
</dbReference>
<feature type="transmembrane region" description="Helical" evidence="5">
    <location>
        <begin position="230"/>
        <end position="247"/>
    </location>
</feature>
<proteinExistence type="predicted"/>
<evidence type="ECO:0000256" key="1">
    <source>
        <dbReference type="ARBA" id="ARBA00004651"/>
    </source>
</evidence>
<protein>
    <submittedName>
        <fullName evidence="7">Major Facilitator Superfamily protein</fullName>
    </submittedName>
</protein>
<dbReference type="GO" id="GO:0005886">
    <property type="term" value="C:plasma membrane"/>
    <property type="evidence" value="ECO:0007669"/>
    <property type="project" value="UniProtKB-SubCell"/>
</dbReference>
<keyword evidence="3 5" id="KW-1133">Transmembrane helix</keyword>
<evidence type="ECO:0000256" key="2">
    <source>
        <dbReference type="ARBA" id="ARBA00022692"/>
    </source>
</evidence>
<feature type="transmembrane region" description="Helical" evidence="5">
    <location>
        <begin position="70"/>
        <end position="90"/>
    </location>
</feature>
<evidence type="ECO:0000256" key="4">
    <source>
        <dbReference type="ARBA" id="ARBA00023136"/>
    </source>
</evidence>
<dbReference type="InterPro" id="IPR011701">
    <property type="entry name" value="MFS"/>
</dbReference>
<dbReference type="PROSITE" id="PS50850">
    <property type="entry name" value="MFS"/>
    <property type="match status" value="1"/>
</dbReference>
<dbReference type="STRING" id="1848.SAMN05443637_125109"/>
<evidence type="ECO:0000259" key="6">
    <source>
        <dbReference type="PROSITE" id="PS50850"/>
    </source>
</evidence>
<dbReference type="Pfam" id="PF07690">
    <property type="entry name" value="MFS_1"/>
    <property type="match status" value="1"/>
</dbReference>
<dbReference type="EMBL" id="FRAP01000025">
    <property type="protein sequence ID" value="SHL36494.1"/>
    <property type="molecule type" value="Genomic_DNA"/>
</dbReference>
<dbReference type="PANTHER" id="PTHR23508">
    <property type="entry name" value="CARBOXYLIC ACID TRANSPORTER PROTEIN HOMOLOG"/>
    <property type="match status" value="1"/>
</dbReference>
<dbReference type="Proteomes" id="UP000184363">
    <property type="component" value="Unassembled WGS sequence"/>
</dbReference>
<dbReference type="GO" id="GO:0046943">
    <property type="term" value="F:carboxylic acid transmembrane transporter activity"/>
    <property type="evidence" value="ECO:0007669"/>
    <property type="project" value="TreeGrafter"/>
</dbReference>
<gene>
    <name evidence="7" type="ORF">SAMN05443637_125109</name>
</gene>
<evidence type="ECO:0000256" key="3">
    <source>
        <dbReference type="ARBA" id="ARBA00022989"/>
    </source>
</evidence>
<organism evidence="7 8">
    <name type="scientific">Pseudonocardia thermophila</name>
    <dbReference type="NCBI Taxonomy" id="1848"/>
    <lineage>
        <taxon>Bacteria</taxon>
        <taxon>Bacillati</taxon>
        <taxon>Actinomycetota</taxon>
        <taxon>Actinomycetes</taxon>
        <taxon>Pseudonocardiales</taxon>
        <taxon>Pseudonocardiaceae</taxon>
        <taxon>Pseudonocardia</taxon>
    </lineage>
</organism>
<feature type="transmembrane region" description="Helical" evidence="5">
    <location>
        <begin position="139"/>
        <end position="157"/>
    </location>
</feature>
<feature type="domain" description="Major facilitator superfamily (MFS) profile" evidence="6">
    <location>
        <begin position="1"/>
        <end position="253"/>
    </location>
</feature>
<feature type="transmembrane region" description="Helical" evidence="5">
    <location>
        <begin position="163"/>
        <end position="185"/>
    </location>
</feature>